<evidence type="ECO:0000313" key="2">
    <source>
        <dbReference type="EMBL" id="QKX54523.1"/>
    </source>
</evidence>
<dbReference type="CDD" id="cd02440">
    <property type="entry name" value="AdoMet_MTases"/>
    <property type="match status" value="1"/>
</dbReference>
<dbReference type="GeneID" id="55989120"/>
<dbReference type="Proteomes" id="UP000509510">
    <property type="component" value="Chromosome I"/>
</dbReference>
<keyword evidence="3" id="KW-1185">Reference proteome</keyword>
<evidence type="ECO:0000313" key="3">
    <source>
        <dbReference type="Proteomes" id="UP000509510"/>
    </source>
</evidence>
<accession>A0A7H8QMW5</accession>
<dbReference type="EMBL" id="CP055898">
    <property type="protein sequence ID" value="QKX54523.1"/>
    <property type="molecule type" value="Genomic_DNA"/>
</dbReference>
<dbReference type="PANTHER" id="PTHR43591:SF24">
    <property type="entry name" value="2-METHOXY-6-POLYPRENYL-1,4-BENZOQUINOL METHYLASE, MITOCHONDRIAL"/>
    <property type="match status" value="1"/>
</dbReference>
<sequence length="347" mass="39227">MAQKTPSPDNIPALEQQPLPDHASPAAPSAQLVPTIEPATDESDDNYWSESASDLTSLASSVTNYVYENGRTYHSYREGKYVADRAISDLRLSFTLVLRGQYHLAPLDEPQNILDLGTGTGIWAIDVADTYPSARVIGNDLSPIQPRFVAPNAEFVIEDFEEEWLYSKNKFDFIHGRTLSGAVKDWPELFKKAHRHIKPGGWFEVQEAPIWCWSDDDSLKHDSPLLQFLAILEQASSIDGRSLNVCEQLKPWMIEAGFEDVHVKVHKIPWGPWAKDPRLKEIGRYQYVNAIQSVDSYGLALMTRLMGYTEDQAKIFLAIVKNQLRSKSLHAYNLIYFVYGRKPLTAS</sequence>
<proteinExistence type="predicted"/>
<dbReference type="PANTHER" id="PTHR43591">
    <property type="entry name" value="METHYLTRANSFERASE"/>
    <property type="match status" value="1"/>
</dbReference>
<dbReference type="KEGG" id="trg:TRUGW13939_01610"/>
<dbReference type="Gene3D" id="3.40.50.150">
    <property type="entry name" value="Vaccinia Virus protein VP39"/>
    <property type="match status" value="1"/>
</dbReference>
<evidence type="ECO:0008006" key="4">
    <source>
        <dbReference type="Google" id="ProtNLM"/>
    </source>
</evidence>
<gene>
    <name evidence="2" type="ORF">TRUGW13939_01610</name>
</gene>
<reference evidence="3" key="1">
    <citation type="submission" date="2020-06" db="EMBL/GenBank/DDBJ databases">
        <title>A chromosome-scale genome assembly of Talaromyces rugulosus W13939.</title>
        <authorList>
            <person name="Wang B."/>
            <person name="Guo L."/>
            <person name="Ye K."/>
            <person name="Wang L."/>
        </authorList>
    </citation>
    <scope>NUCLEOTIDE SEQUENCE [LARGE SCALE GENOMIC DNA]</scope>
    <source>
        <strain evidence="3">W13939</strain>
    </source>
</reference>
<dbReference type="RefSeq" id="XP_035340702.1">
    <property type="nucleotide sequence ID" value="XM_035484809.1"/>
</dbReference>
<protein>
    <recommendedName>
        <fullName evidence="4">Methyltransferase domain-containing protein</fullName>
    </recommendedName>
</protein>
<name>A0A7H8QMW5_TALRU</name>
<feature type="region of interest" description="Disordered" evidence="1">
    <location>
        <begin position="1"/>
        <end position="48"/>
    </location>
</feature>
<dbReference type="AlphaFoldDB" id="A0A7H8QMW5"/>
<dbReference type="SUPFAM" id="SSF53335">
    <property type="entry name" value="S-adenosyl-L-methionine-dependent methyltransferases"/>
    <property type="match status" value="1"/>
</dbReference>
<dbReference type="GO" id="GO:0008168">
    <property type="term" value="F:methyltransferase activity"/>
    <property type="evidence" value="ECO:0007669"/>
    <property type="project" value="TreeGrafter"/>
</dbReference>
<dbReference type="Pfam" id="PF13489">
    <property type="entry name" value="Methyltransf_23"/>
    <property type="match status" value="1"/>
</dbReference>
<dbReference type="OrthoDB" id="2013972at2759"/>
<dbReference type="InterPro" id="IPR029063">
    <property type="entry name" value="SAM-dependent_MTases_sf"/>
</dbReference>
<organism evidence="2 3">
    <name type="scientific">Talaromyces rugulosus</name>
    <name type="common">Penicillium rugulosum</name>
    <dbReference type="NCBI Taxonomy" id="121627"/>
    <lineage>
        <taxon>Eukaryota</taxon>
        <taxon>Fungi</taxon>
        <taxon>Dikarya</taxon>
        <taxon>Ascomycota</taxon>
        <taxon>Pezizomycotina</taxon>
        <taxon>Eurotiomycetes</taxon>
        <taxon>Eurotiomycetidae</taxon>
        <taxon>Eurotiales</taxon>
        <taxon>Trichocomaceae</taxon>
        <taxon>Talaromyces</taxon>
        <taxon>Talaromyces sect. Islandici</taxon>
    </lineage>
</organism>
<evidence type="ECO:0000256" key="1">
    <source>
        <dbReference type="SAM" id="MobiDB-lite"/>
    </source>
</evidence>